<organism evidence="1 2">
    <name type="scientific">Actinocorallia libanotica</name>
    <dbReference type="NCBI Taxonomy" id="46162"/>
    <lineage>
        <taxon>Bacteria</taxon>
        <taxon>Bacillati</taxon>
        <taxon>Actinomycetota</taxon>
        <taxon>Actinomycetes</taxon>
        <taxon>Streptosporangiales</taxon>
        <taxon>Thermomonosporaceae</taxon>
        <taxon>Actinocorallia</taxon>
    </lineage>
</organism>
<comment type="caution">
    <text evidence="1">The sequence shown here is derived from an EMBL/GenBank/DDBJ whole genome shotgun (WGS) entry which is preliminary data.</text>
</comment>
<dbReference type="PANTHER" id="PTHR36221:SF1">
    <property type="entry name" value="DUF742 DOMAIN-CONTAINING PROTEIN"/>
    <property type="match status" value="1"/>
</dbReference>
<evidence type="ECO:0000313" key="1">
    <source>
        <dbReference type="EMBL" id="GAA0941914.1"/>
    </source>
</evidence>
<evidence type="ECO:0000313" key="2">
    <source>
        <dbReference type="Proteomes" id="UP001500665"/>
    </source>
</evidence>
<keyword evidence="2" id="KW-1185">Reference proteome</keyword>
<reference evidence="1 2" key="1">
    <citation type="journal article" date="2019" name="Int. J. Syst. Evol. Microbiol.">
        <title>The Global Catalogue of Microorganisms (GCM) 10K type strain sequencing project: providing services to taxonomists for standard genome sequencing and annotation.</title>
        <authorList>
            <consortium name="The Broad Institute Genomics Platform"/>
            <consortium name="The Broad Institute Genome Sequencing Center for Infectious Disease"/>
            <person name="Wu L."/>
            <person name="Ma J."/>
        </authorList>
    </citation>
    <scope>NUCLEOTIDE SEQUENCE [LARGE SCALE GENOMIC DNA]</scope>
    <source>
        <strain evidence="1 2">JCM 10696</strain>
    </source>
</reference>
<dbReference type="RefSeq" id="WP_344237697.1">
    <property type="nucleotide sequence ID" value="NZ_BAAAHH010000003.1"/>
</dbReference>
<dbReference type="Pfam" id="PF05331">
    <property type="entry name" value="DUF742"/>
    <property type="match status" value="1"/>
</dbReference>
<name>A0ABN1QFX7_9ACTN</name>
<dbReference type="InterPro" id="IPR007995">
    <property type="entry name" value="DUF742"/>
</dbReference>
<proteinExistence type="predicted"/>
<dbReference type="EMBL" id="BAAAHH010000003">
    <property type="protein sequence ID" value="GAA0941914.1"/>
    <property type="molecule type" value="Genomic_DNA"/>
</dbReference>
<sequence>MTEGDYRDQPLRPYVLTSGRAQPSRNWIGVDTLLIAAPGAAPLPVTASRQEAALLRMCSGLLSVAEAAAHLALPVSVVKVLASDLMDSGRLQTRSRAAGGVDLALVEEVLSGLRELR</sequence>
<dbReference type="Proteomes" id="UP001500665">
    <property type="component" value="Unassembled WGS sequence"/>
</dbReference>
<protein>
    <submittedName>
        <fullName evidence="1">DUF742 domain-containing protein</fullName>
    </submittedName>
</protein>
<gene>
    <name evidence="1" type="ORF">GCM10009550_12620</name>
</gene>
<accession>A0ABN1QFX7</accession>
<dbReference type="PANTHER" id="PTHR36221">
    <property type="entry name" value="DUF742 DOMAIN-CONTAINING PROTEIN"/>
    <property type="match status" value="1"/>
</dbReference>